<dbReference type="EMBL" id="AP026798">
    <property type="protein sequence ID" value="BDR53326.1"/>
    <property type="molecule type" value="Genomic_DNA"/>
</dbReference>
<evidence type="ECO:0000256" key="1">
    <source>
        <dbReference type="SAM" id="MobiDB-lite"/>
    </source>
</evidence>
<protein>
    <submittedName>
        <fullName evidence="2">Hydrolase</fullName>
    </submittedName>
</protein>
<gene>
    <name evidence="2" type="ORF">KIM372_12330</name>
</gene>
<dbReference type="Pfam" id="PF10103">
    <property type="entry name" value="Zincin_2"/>
    <property type="match status" value="1"/>
</dbReference>
<dbReference type="InterPro" id="IPR018766">
    <property type="entry name" value="Zinicin_2"/>
</dbReference>
<feature type="compositionally biased region" description="Polar residues" evidence="1">
    <location>
        <begin position="441"/>
        <end position="456"/>
    </location>
</feature>
<accession>A0ABN6SDW4</accession>
<reference evidence="2 3" key="1">
    <citation type="journal article" date="2023" name="Microbiol. Spectr.">
        <title>Symbiosis of Carpenter Bees with Uncharacterized Lactic Acid Bacteria Showing NAD Auxotrophy.</title>
        <authorList>
            <person name="Kawasaki S."/>
            <person name="Ozawa K."/>
            <person name="Mori T."/>
            <person name="Yamamoto A."/>
            <person name="Ito M."/>
            <person name="Ohkuma M."/>
            <person name="Sakamoto M."/>
            <person name="Matsutani M."/>
        </authorList>
    </citation>
    <scope>NUCLEOTIDE SEQUENCE [LARGE SCALE GENOMIC DNA]</scope>
    <source>
        <strain evidence="2 3">Kim37-2</strain>
    </source>
</reference>
<feature type="compositionally biased region" description="Basic and acidic residues" evidence="1">
    <location>
        <begin position="517"/>
        <end position="534"/>
    </location>
</feature>
<feature type="region of interest" description="Disordered" evidence="1">
    <location>
        <begin position="429"/>
        <end position="545"/>
    </location>
</feature>
<dbReference type="Gene3D" id="1.20.150.30">
    <property type="entry name" value="Zincin-like metallopeptidase, N-terminal domain"/>
    <property type="match status" value="1"/>
</dbReference>
<keyword evidence="3" id="KW-1185">Reference proteome</keyword>
<organism evidence="2 3">
    <name type="scientific">Bombiscardovia nodaiensis</name>
    <dbReference type="NCBI Taxonomy" id="2932181"/>
    <lineage>
        <taxon>Bacteria</taxon>
        <taxon>Bacillati</taxon>
        <taxon>Actinomycetota</taxon>
        <taxon>Actinomycetes</taxon>
        <taxon>Bifidobacteriales</taxon>
        <taxon>Bifidobacteriaceae</taxon>
        <taxon>Bombiscardovia</taxon>
    </lineage>
</organism>
<sequence length="545" mass="58719">MDDNAIHQWMIECFGPIQGEMAWQQFSQLPEGVREQMRSQGGGQLPNPSEVRAMMEAFTAGGLNTPEQMKESTQEGPINVKLAKAIALGRVQAKKSDSVVSAAQAEKVAQAMSQANLWLDAVCSFDPAPGQAQALTRASWVEGTLDSWAKFAAPVAQSMNNALLEVLGSRFGDLPQAEISGMFAGPVPIPMPEGLKDPKTLISLLGNTSFAMQLGQAAGEMSSEVHGSFDQGIALLENPAGGLIGQNIVEYATSLEFGEDEVMAFVALQEAAHARLYAAVPWLMPRFEALIGKYARGIDIDLEAMQDQIDQATSLDPESMAGAINIGKVGMQDTPEQEEALHGLETLLALVDGWVDCLVWRAGMAHLPHLEQLREMMRRQRAVGGPAEQTFESLIGLKFRPKRLREAAEVWERMTVQSGSEERDALWSHPDLLPQLPGDANQVQTSPSTGEAQTDEQASASNSAQAEPAQSKNKNEGSKPHVIDWDAELAKLLDDDAQQHDNSDETDGTSGSTNADGPHRPSDNNGHGDTDGPRSPESPNDPSDQ</sequence>
<evidence type="ECO:0000313" key="3">
    <source>
        <dbReference type="Proteomes" id="UP001321766"/>
    </source>
</evidence>
<dbReference type="PANTHER" id="PTHR39420">
    <property type="match status" value="1"/>
</dbReference>
<dbReference type="SUPFAM" id="SSF55486">
    <property type="entry name" value="Metalloproteases ('zincins'), catalytic domain"/>
    <property type="match status" value="1"/>
</dbReference>
<keyword evidence="2" id="KW-0378">Hydrolase</keyword>
<dbReference type="Proteomes" id="UP001321766">
    <property type="component" value="Chromosome"/>
</dbReference>
<feature type="compositionally biased region" description="Basic and acidic residues" evidence="1">
    <location>
        <begin position="473"/>
        <end position="503"/>
    </location>
</feature>
<name>A0ABN6SDW4_9BIFI</name>
<dbReference type="NCBIfam" id="TIGR03624">
    <property type="entry name" value="putative hydrolase"/>
    <property type="match status" value="1"/>
</dbReference>
<evidence type="ECO:0000313" key="2">
    <source>
        <dbReference type="EMBL" id="BDR53326.1"/>
    </source>
</evidence>
<dbReference type="InterPro" id="IPR042271">
    <property type="entry name" value="Zinicin_2_N"/>
</dbReference>
<feature type="compositionally biased region" description="Low complexity" evidence="1">
    <location>
        <begin position="457"/>
        <end position="471"/>
    </location>
</feature>
<dbReference type="PANTHER" id="PTHR39420:SF2">
    <property type="entry name" value="HYDROLASE"/>
    <property type="match status" value="1"/>
</dbReference>
<proteinExistence type="predicted"/>
<dbReference type="GO" id="GO:0016787">
    <property type="term" value="F:hydrolase activity"/>
    <property type="evidence" value="ECO:0007669"/>
    <property type="project" value="UniProtKB-KW"/>
</dbReference>